<organism evidence="2 3">
    <name type="scientific">Mycena metata</name>
    <dbReference type="NCBI Taxonomy" id="1033252"/>
    <lineage>
        <taxon>Eukaryota</taxon>
        <taxon>Fungi</taxon>
        <taxon>Dikarya</taxon>
        <taxon>Basidiomycota</taxon>
        <taxon>Agaricomycotina</taxon>
        <taxon>Agaricomycetes</taxon>
        <taxon>Agaricomycetidae</taxon>
        <taxon>Agaricales</taxon>
        <taxon>Marasmiineae</taxon>
        <taxon>Mycenaceae</taxon>
        <taxon>Mycena</taxon>
    </lineage>
</organism>
<dbReference type="Proteomes" id="UP001215598">
    <property type="component" value="Unassembled WGS sequence"/>
</dbReference>
<evidence type="ECO:0000256" key="1">
    <source>
        <dbReference type="SAM" id="MobiDB-lite"/>
    </source>
</evidence>
<accession>A0AAD7H6N0</accession>
<gene>
    <name evidence="2" type="ORF">B0H16DRAFT_1809641</name>
</gene>
<evidence type="ECO:0000313" key="2">
    <source>
        <dbReference type="EMBL" id="KAJ7713676.1"/>
    </source>
</evidence>
<sequence length="199" mass="21414">MHNVGDEGWAAKKRPVTRRTRPRGNGDVNLTQVRTSATLSGNSGSSCGPLARLGSVASIICPRDRTPVGVETEVPVFPADIERQRRRRSGRKENGNPSHPYLDEGRAGGGIVVGKEEALVAVLPREGGRTALWHWELDFKSNFCAGTFNIGGTLYADIEVEISSCRQVSAESPGSIPGGVLRPGTFLLSVKYASDWTQN</sequence>
<feature type="region of interest" description="Disordered" evidence="1">
    <location>
        <begin position="1"/>
        <end position="29"/>
    </location>
</feature>
<dbReference type="EMBL" id="JARKIB010000338">
    <property type="protein sequence ID" value="KAJ7713676.1"/>
    <property type="molecule type" value="Genomic_DNA"/>
</dbReference>
<feature type="region of interest" description="Disordered" evidence="1">
    <location>
        <begin position="81"/>
        <end position="107"/>
    </location>
</feature>
<reference evidence="2" key="1">
    <citation type="submission" date="2023-03" db="EMBL/GenBank/DDBJ databases">
        <title>Massive genome expansion in bonnet fungi (Mycena s.s.) driven by repeated elements and novel gene families across ecological guilds.</title>
        <authorList>
            <consortium name="Lawrence Berkeley National Laboratory"/>
            <person name="Harder C.B."/>
            <person name="Miyauchi S."/>
            <person name="Viragh M."/>
            <person name="Kuo A."/>
            <person name="Thoen E."/>
            <person name="Andreopoulos B."/>
            <person name="Lu D."/>
            <person name="Skrede I."/>
            <person name="Drula E."/>
            <person name="Henrissat B."/>
            <person name="Morin E."/>
            <person name="Kohler A."/>
            <person name="Barry K."/>
            <person name="LaButti K."/>
            <person name="Morin E."/>
            <person name="Salamov A."/>
            <person name="Lipzen A."/>
            <person name="Mereny Z."/>
            <person name="Hegedus B."/>
            <person name="Baldrian P."/>
            <person name="Stursova M."/>
            <person name="Weitz H."/>
            <person name="Taylor A."/>
            <person name="Grigoriev I.V."/>
            <person name="Nagy L.G."/>
            <person name="Martin F."/>
            <person name="Kauserud H."/>
        </authorList>
    </citation>
    <scope>NUCLEOTIDE SEQUENCE</scope>
    <source>
        <strain evidence="2">CBHHK182m</strain>
    </source>
</reference>
<comment type="caution">
    <text evidence="2">The sequence shown here is derived from an EMBL/GenBank/DDBJ whole genome shotgun (WGS) entry which is preliminary data.</text>
</comment>
<feature type="compositionally biased region" description="Basic residues" evidence="1">
    <location>
        <begin position="11"/>
        <end position="22"/>
    </location>
</feature>
<proteinExistence type="predicted"/>
<keyword evidence="3" id="KW-1185">Reference proteome</keyword>
<dbReference type="AlphaFoldDB" id="A0AAD7H6N0"/>
<name>A0AAD7H6N0_9AGAR</name>
<protein>
    <submittedName>
        <fullName evidence="2">Uncharacterized protein</fullName>
    </submittedName>
</protein>
<evidence type="ECO:0000313" key="3">
    <source>
        <dbReference type="Proteomes" id="UP001215598"/>
    </source>
</evidence>